<dbReference type="SUPFAM" id="SSF69593">
    <property type="entry name" value="Glycerol-3-phosphate (1)-acyltransferase"/>
    <property type="match status" value="1"/>
</dbReference>
<dbReference type="Proteomes" id="UP000759131">
    <property type="component" value="Unassembled WGS sequence"/>
</dbReference>
<gene>
    <name evidence="5" type="ORF">OSB1V03_LOCUS6105</name>
</gene>
<dbReference type="AlphaFoldDB" id="A0A7R9KMQ8"/>
<dbReference type="SMART" id="SM00563">
    <property type="entry name" value="PlsC"/>
    <property type="match status" value="1"/>
</dbReference>
<dbReference type="CDD" id="cd07990">
    <property type="entry name" value="LPLAT_LCLAT1-like"/>
    <property type="match status" value="1"/>
</dbReference>
<evidence type="ECO:0000313" key="6">
    <source>
        <dbReference type="Proteomes" id="UP000759131"/>
    </source>
</evidence>
<feature type="domain" description="Phospholipid/glycerol acyltransferase" evidence="4">
    <location>
        <begin position="50"/>
        <end position="172"/>
    </location>
</feature>
<proteinExistence type="inferred from homology"/>
<keyword evidence="3" id="KW-0012">Acyltransferase</keyword>
<dbReference type="Pfam" id="PF01553">
    <property type="entry name" value="Acyltransferase"/>
    <property type="match status" value="1"/>
</dbReference>
<evidence type="ECO:0000313" key="5">
    <source>
        <dbReference type="EMBL" id="CAD7625672.1"/>
    </source>
</evidence>
<dbReference type="Pfam" id="PF16076">
    <property type="entry name" value="Acyltransf_C"/>
    <property type="match status" value="1"/>
</dbReference>
<evidence type="ECO:0000256" key="2">
    <source>
        <dbReference type="ARBA" id="ARBA00022679"/>
    </source>
</evidence>
<dbReference type="InterPro" id="IPR032098">
    <property type="entry name" value="Acyltransf_C"/>
</dbReference>
<keyword evidence="6" id="KW-1185">Reference proteome</keyword>
<name>A0A7R9KMQ8_9ACAR</name>
<dbReference type="OrthoDB" id="189226at2759"/>
<dbReference type="PANTHER" id="PTHR10983">
    <property type="entry name" value="1-ACYLGLYCEROL-3-PHOSPHATE ACYLTRANSFERASE-RELATED"/>
    <property type="match status" value="1"/>
</dbReference>
<evidence type="ECO:0000259" key="4">
    <source>
        <dbReference type="SMART" id="SM00563"/>
    </source>
</evidence>
<evidence type="ECO:0000256" key="3">
    <source>
        <dbReference type="ARBA" id="ARBA00023315"/>
    </source>
</evidence>
<dbReference type="EMBL" id="OC857811">
    <property type="protein sequence ID" value="CAD7625672.1"/>
    <property type="molecule type" value="Genomic_DNA"/>
</dbReference>
<organism evidence="5">
    <name type="scientific">Medioppia subpectinata</name>
    <dbReference type="NCBI Taxonomy" id="1979941"/>
    <lineage>
        <taxon>Eukaryota</taxon>
        <taxon>Metazoa</taxon>
        <taxon>Ecdysozoa</taxon>
        <taxon>Arthropoda</taxon>
        <taxon>Chelicerata</taxon>
        <taxon>Arachnida</taxon>
        <taxon>Acari</taxon>
        <taxon>Acariformes</taxon>
        <taxon>Sarcoptiformes</taxon>
        <taxon>Oribatida</taxon>
        <taxon>Brachypylina</taxon>
        <taxon>Oppioidea</taxon>
        <taxon>Oppiidae</taxon>
        <taxon>Medioppia</taxon>
    </lineage>
</organism>
<reference evidence="5" key="1">
    <citation type="submission" date="2020-11" db="EMBL/GenBank/DDBJ databases">
        <authorList>
            <person name="Tran Van P."/>
        </authorList>
    </citation>
    <scope>NUCLEOTIDE SEQUENCE</scope>
</reference>
<keyword evidence="2" id="KW-0808">Transferase</keyword>
<sequence>MVKNVLTGYRYTTDMKIQQLLAVIEWWSRSTITIYFPDDQSRHGWGRESAILLSNHRYEIDSLALLQAAYAIECPHVKYFIKREFRFVPVIGWTLAFGESIFLDRDWRRDSRTIGPALGQLWQHRRPVMVALTAEGTRYTPDKYKASQRWAQEKNLPVRYKHHLIPRVKGFVLMVRRDFEDPNAAVYNIKFAFDETKVTPSLLNYIQGVPQHCSLYVKRIPIDSIPSDNDQHVEQFMYGLFTVKDKLMDHYIRHKTFPGTPVHYQPCHTALFH</sequence>
<dbReference type="InterPro" id="IPR002123">
    <property type="entry name" value="Plipid/glycerol_acylTrfase"/>
</dbReference>
<dbReference type="GO" id="GO:0003841">
    <property type="term" value="F:1-acylglycerol-3-phosphate O-acyltransferase activity"/>
    <property type="evidence" value="ECO:0007669"/>
    <property type="project" value="TreeGrafter"/>
</dbReference>
<evidence type="ECO:0000256" key="1">
    <source>
        <dbReference type="ARBA" id="ARBA00008655"/>
    </source>
</evidence>
<dbReference type="PANTHER" id="PTHR10983:SF24">
    <property type="entry name" value="1-ACYLGLYCEROL-3-PHOSPHATE O-ACYLTRANSFERASE 3, ISOFORM E-RELATED"/>
    <property type="match status" value="1"/>
</dbReference>
<comment type="similarity">
    <text evidence="1">Belongs to the 1-acyl-sn-glycerol-3-phosphate acyltransferase family.</text>
</comment>
<dbReference type="EMBL" id="CAJPIZ010003236">
    <property type="protein sequence ID" value="CAG2106102.1"/>
    <property type="molecule type" value="Genomic_DNA"/>
</dbReference>
<dbReference type="GO" id="GO:0012505">
    <property type="term" value="C:endomembrane system"/>
    <property type="evidence" value="ECO:0007669"/>
    <property type="project" value="TreeGrafter"/>
</dbReference>
<protein>
    <recommendedName>
        <fullName evidence="4">Phospholipid/glycerol acyltransferase domain-containing protein</fullName>
    </recommendedName>
</protein>
<accession>A0A7R9KMQ8</accession>